<dbReference type="InterPro" id="IPR006311">
    <property type="entry name" value="TAT_signal"/>
</dbReference>
<dbReference type="RefSeq" id="WP_377850439.1">
    <property type="nucleotide sequence ID" value="NZ_JBHLZU010000004.1"/>
</dbReference>
<dbReference type="InterPro" id="IPR050490">
    <property type="entry name" value="Bact_solute-bd_prot1"/>
</dbReference>
<organism evidence="6 7">
    <name type="scientific">Allokutzneria oryzae</name>
    <dbReference type="NCBI Taxonomy" id="1378989"/>
    <lineage>
        <taxon>Bacteria</taxon>
        <taxon>Bacillati</taxon>
        <taxon>Actinomycetota</taxon>
        <taxon>Actinomycetes</taxon>
        <taxon>Pseudonocardiales</taxon>
        <taxon>Pseudonocardiaceae</taxon>
        <taxon>Allokutzneria</taxon>
    </lineage>
</organism>
<dbReference type="InterPro" id="IPR006059">
    <property type="entry name" value="SBP"/>
</dbReference>
<dbReference type="PANTHER" id="PTHR43649">
    <property type="entry name" value="ARABINOSE-BINDING PROTEIN-RELATED"/>
    <property type="match status" value="1"/>
</dbReference>
<dbReference type="Gene3D" id="3.40.190.10">
    <property type="entry name" value="Periplasmic binding protein-like II"/>
    <property type="match status" value="1"/>
</dbReference>
<proteinExistence type="predicted"/>
<dbReference type="PANTHER" id="PTHR43649:SF33">
    <property type="entry name" value="POLYGALACTURONAN_RHAMNOGALACTURONAN-BINDING PROTEIN YTCQ"/>
    <property type="match status" value="1"/>
</dbReference>
<evidence type="ECO:0000256" key="3">
    <source>
        <dbReference type="ARBA" id="ARBA00023136"/>
    </source>
</evidence>
<evidence type="ECO:0000256" key="2">
    <source>
        <dbReference type="ARBA" id="ARBA00022729"/>
    </source>
</evidence>
<dbReference type="PROSITE" id="PS51257">
    <property type="entry name" value="PROKAR_LIPOPROTEIN"/>
    <property type="match status" value="1"/>
</dbReference>
<keyword evidence="4" id="KW-0564">Palmitate</keyword>
<dbReference type="PROSITE" id="PS51318">
    <property type="entry name" value="TAT"/>
    <property type="match status" value="1"/>
</dbReference>
<evidence type="ECO:0000256" key="4">
    <source>
        <dbReference type="ARBA" id="ARBA00023139"/>
    </source>
</evidence>
<keyword evidence="5" id="KW-0449">Lipoprotein</keyword>
<dbReference type="Proteomes" id="UP001589693">
    <property type="component" value="Unassembled WGS sequence"/>
</dbReference>
<name>A0ABV5ZR04_9PSEU</name>
<evidence type="ECO:0000256" key="1">
    <source>
        <dbReference type="ARBA" id="ARBA00022475"/>
    </source>
</evidence>
<dbReference type="SUPFAM" id="SSF53850">
    <property type="entry name" value="Periplasmic binding protein-like II"/>
    <property type="match status" value="1"/>
</dbReference>
<gene>
    <name evidence="6" type="ORF">ACFFQA_05085</name>
</gene>
<accession>A0ABV5ZR04</accession>
<dbReference type="Pfam" id="PF01547">
    <property type="entry name" value="SBP_bac_1"/>
    <property type="match status" value="1"/>
</dbReference>
<keyword evidence="7" id="KW-1185">Reference proteome</keyword>
<evidence type="ECO:0000313" key="7">
    <source>
        <dbReference type="Proteomes" id="UP001589693"/>
    </source>
</evidence>
<protein>
    <submittedName>
        <fullName evidence="6">ABC transporter substrate-binding protein</fullName>
    </submittedName>
</protein>
<dbReference type="EMBL" id="JBHLZU010000004">
    <property type="protein sequence ID" value="MFB9903306.1"/>
    <property type="molecule type" value="Genomic_DNA"/>
</dbReference>
<keyword evidence="2" id="KW-0732">Signal</keyword>
<sequence length="439" mass="47564">MVEPVRLSRRGLLRGALGTGAASLLGGCTGFATSGTSGLTFLSTQFTPVEEAERFRALLRKGFDGDVGYVTSDPGPFATQVRSQVDAGNVRVSLLGGLHGDLAPLAPDHLEDLTDIVSDFSSLGWPPEYLELARVGTDRTWYVPWAQASYVLAAHVDALQHLPSGADAEDLTYDQFLDWAVAARRANDNRPMLGLPGGPKGLLHRFFQGYLLPSFTGGQITTFRSPEAVTAWEYVRELWRNCAPASTNYDFMQDPLEANEVRFAWDHVARLVNVPKREPDRWRMMPAPRGPKGRGYMAVLTGLAIPKGAPDQDQARRLVAALSRAETQVELLRANAFFPTVRTQIPDNLPPAIRMEAAAVAKQRESKGALLSLPPVGLGSKEGELSKAFKDCFQSIVLGGADVRSTLDAQAKVVGKVLAEAKVPCWAPDPRGTGVCEVM</sequence>
<evidence type="ECO:0000256" key="5">
    <source>
        <dbReference type="ARBA" id="ARBA00023288"/>
    </source>
</evidence>
<evidence type="ECO:0000313" key="6">
    <source>
        <dbReference type="EMBL" id="MFB9903306.1"/>
    </source>
</evidence>
<keyword evidence="1" id="KW-1003">Cell membrane</keyword>
<keyword evidence="3" id="KW-0472">Membrane</keyword>
<comment type="caution">
    <text evidence="6">The sequence shown here is derived from an EMBL/GenBank/DDBJ whole genome shotgun (WGS) entry which is preliminary data.</text>
</comment>
<reference evidence="6 7" key="1">
    <citation type="submission" date="2024-09" db="EMBL/GenBank/DDBJ databases">
        <authorList>
            <person name="Sun Q."/>
            <person name="Mori K."/>
        </authorList>
    </citation>
    <scope>NUCLEOTIDE SEQUENCE [LARGE SCALE GENOMIC DNA]</scope>
    <source>
        <strain evidence="6 7">TBRC 7907</strain>
    </source>
</reference>